<comment type="caution">
    <text evidence="1">The sequence shown here is derived from an EMBL/GenBank/DDBJ whole genome shotgun (WGS) entry which is preliminary data.</text>
</comment>
<evidence type="ECO:0000313" key="2">
    <source>
        <dbReference type="Proteomes" id="UP001372338"/>
    </source>
</evidence>
<gene>
    <name evidence="1" type="ORF">RIF29_23986</name>
</gene>
<dbReference type="Proteomes" id="UP001372338">
    <property type="component" value="Unassembled WGS sequence"/>
</dbReference>
<keyword evidence="2" id="KW-1185">Reference proteome</keyword>
<protein>
    <submittedName>
        <fullName evidence="1">Uncharacterized protein</fullName>
    </submittedName>
</protein>
<dbReference type="AlphaFoldDB" id="A0AAN9EJN0"/>
<evidence type="ECO:0000313" key="1">
    <source>
        <dbReference type="EMBL" id="KAK7258411.1"/>
    </source>
</evidence>
<sequence length="74" mass="8330">MTQHYETIVCVVDSSSYLLSHSNNTTQHKTFIHSYTSLFIHPSSSLLIFQFYPSLRSVDSDLSLPEMIPPSGVP</sequence>
<reference evidence="1 2" key="1">
    <citation type="submission" date="2024-01" db="EMBL/GenBank/DDBJ databases">
        <title>The genomes of 5 underutilized Papilionoideae crops provide insights into root nodulation and disease resistanc.</title>
        <authorList>
            <person name="Yuan L."/>
        </authorList>
    </citation>
    <scope>NUCLEOTIDE SEQUENCE [LARGE SCALE GENOMIC DNA]</scope>
    <source>
        <strain evidence="1">ZHUSHIDOU_FW_LH</strain>
        <tissue evidence="1">Leaf</tissue>
    </source>
</reference>
<name>A0AAN9EJN0_CROPI</name>
<dbReference type="EMBL" id="JAYWIO010000005">
    <property type="protein sequence ID" value="KAK7258411.1"/>
    <property type="molecule type" value="Genomic_DNA"/>
</dbReference>
<proteinExistence type="predicted"/>
<organism evidence="1 2">
    <name type="scientific">Crotalaria pallida</name>
    <name type="common">Smooth rattlebox</name>
    <name type="synonym">Crotalaria striata</name>
    <dbReference type="NCBI Taxonomy" id="3830"/>
    <lineage>
        <taxon>Eukaryota</taxon>
        <taxon>Viridiplantae</taxon>
        <taxon>Streptophyta</taxon>
        <taxon>Embryophyta</taxon>
        <taxon>Tracheophyta</taxon>
        <taxon>Spermatophyta</taxon>
        <taxon>Magnoliopsida</taxon>
        <taxon>eudicotyledons</taxon>
        <taxon>Gunneridae</taxon>
        <taxon>Pentapetalae</taxon>
        <taxon>rosids</taxon>
        <taxon>fabids</taxon>
        <taxon>Fabales</taxon>
        <taxon>Fabaceae</taxon>
        <taxon>Papilionoideae</taxon>
        <taxon>50 kb inversion clade</taxon>
        <taxon>genistoids sensu lato</taxon>
        <taxon>core genistoids</taxon>
        <taxon>Crotalarieae</taxon>
        <taxon>Crotalaria</taxon>
    </lineage>
</organism>
<accession>A0AAN9EJN0</accession>